<keyword evidence="4 6" id="KW-1133">Transmembrane helix</keyword>
<evidence type="ECO:0000256" key="4">
    <source>
        <dbReference type="ARBA" id="ARBA00022989"/>
    </source>
</evidence>
<evidence type="ECO:0000256" key="1">
    <source>
        <dbReference type="ARBA" id="ARBA00004651"/>
    </source>
</evidence>
<evidence type="ECO:0000313" key="8">
    <source>
        <dbReference type="Proteomes" id="UP000179334"/>
    </source>
</evidence>
<protein>
    <recommendedName>
        <fullName evidence="9">Polysaccharide biosynthesis protein</fullName>
    </recommendedName>
</protein>
<feature type="transmembrane region" description="Helical" evidence="6">
    <location>
        <begin position="322"/>
        <end position="342"/>
    </location>
</feature>
<comment type="subcellular location">
    <subcellularLocation>
        <location evidence="1">Cell membrane</location>
        <topology evidence="1">Multi-pass membrane protein</topology>
    </subcellularLocation>
</comment>
<dbReference type="EMBL" id="MFSR01000015">
    <property type="protein sequence ID" value="OGI40850.1"/>
    <property type="molecule type" value="Genomic_DNA"/>
</dbReference>
<comment type="caution">
    <text evidence="7">The sequence shown here is derived from an EMBL/GenBank/DDBJ whole genome shotgun (WGS) entry which is preliminary data.</text>
</comment>
<sequence>MNTTLRRLGLSAWRSPALMSWGSLGVRVIGFVLVLPLALRHLPVEEIAVWFLFLSLIALQGLADFGFAPTFVRAVAYARAGREAGAERVDAVIRTMRYVYVRLALASLALISVVGGVALWGPISQVREPAQAWSAAALMALGGAFGIRAAMFAVYLQGAERIAAFRRREIVAGLAMVAASSLVLVSGGGLLGLSCVSLAGALAGSALNRALAVRLSPPGTWAAAASPDMEVMRSVWPPAWRSGLGVLMTFGAIQGSGVVFAQLAPPIEVASYLLAQRLMQALSEFASVPFYTRLPGLARMFAEARSAELLTDAGRGMLRANWLLVAGIVGLGSIGVPLLALIGSRTPFAAADLWWLLGTAVLVERIGAMHLQLYSTTNRIVWHIANGVAGILMICAMPFAYRSFGVLGLPLGMLIGYAAFYAPFSMACSYRAFRLNPAQIDLAASAAPLAVVVAGLLAALRT</sequence>
<feature type="transmembrane region" description="Helical" evidence="6">
    <location>
        <begin position="132"/>
        <end position="156"/>
    </location>
</feature>
<feature type="transmembrane region" description="Helical" evidence="6">
    <location>
        <begin position="51"/>
        <end position="78"/>
    </location>
</feature>
<dbReference type="Proteomes" id="UP000179334">
    <property type="component" value="Unassembled WGS sequence"/>
</dbReference>
<dbReference type="InterPro" id="IPR050833">
    <property type="entry name" value="Poly_Biosynth_Transport"/>
</dbReference>
<gene>
    <name evidence="7" type="ORF">A2V91_00650</name>
</gene>
<feature type="transmembrane region" description="Helical" evidence="6">
    <location>
        <begin position="168"/>
        <end position="185"/>
    </location>
</feature>
<dbReference type="PANTHER" id="PTHR30250">
    <property type="entry name" value="PST FAMILY PREDICTED COLANIC ACID TRANSPORTER"/>
    <property type="match status" value="1"/>
</dbReference>
<feature type="transmembrane region" description="Helical" evidence="6">
    <location>
        <begin position="380"/>
        <end position="401"/>
    </location>
</feature>
<evidence type="ECO:0000256" key="5">
    <source>
        <dbReference type="ARBA" id="ARBA00023136"/>
    </source>
</evidence>
<evidence type="ECO:0000256" key="2">
    <source>
        <dbReference type="ARBA" id="ARBA00022475"/>
    </source>
</evidence>
<feature type="transmembrane region" description="Helical" evidence="6">
    <location>
        <begin position="407"/>
        <end position="430"/>
    </location>
</feature>
<name>A0A1F6T6U3_9PROT</name>
<keyword evidence="5 6" id="KW-0472">Membrane</keyword>
<feature type="transmembrane region" description="Helical" evidence="6">
    <location>
        <begin position="442"/>
        <end position="460"/>
    </location>
</feature>
<evidence type="ECO:0000313" key="7">
    <source>
        <dbReference type="EMBL" id="OGI40850.1"/>
    </source>
</evidence>
<dbReference type="PANTHER" id="PTHR30250:SF26">
    <property type="entry name" value="PSMA PROTEIN"/>
    <property type="match status" value="1"/>
</dbReference>
<proteinExistence type="predicted"/>
<dbReference type="AlphaFoldDB" id="A0A1F6T6U3"/>
<feature type="transmembrane region" description="Helical" evidence="6">
    <location>
        <begin position="99"/>
        <end position="120"/>
    </location>
</feature>
<organism evidence="7 8">
    <name type="scientific">Candidatus Muproteobacteria bacterium RBG_16_64_10</name>
    <dbReference type="NCBI Taxonomy" id="1817757"/>
    <lineage>
        <taxon>Bacteria</taxon>
        <taxon>Pseudomonadati</taxon>
        <taxon>Pseudomonadota</taxon>
        <taxon>Candidatus Muproteobacteria</taxon>
    </lineage>
</organism>
<keyword evidence="2" id="KW-1003">Cell membrane</keyword>
<keyword evidence="3 6" id="KW-0812">Transmembrane</keyword>
<evidence type="ECO:0008006" key="9">
    <source>
        <dbReference type="Google" id="ProtNLM"/>
    </source>
</evidence>
<evidence type="ECO:0000256" key="6">
    <source>
        <dbReference type="SAM" id="Phobius"/>
    </source>
</evidence>
<accession>A0A1F6T6U3</accession>
<evidence type="ECO:0000256" key="3">
    <source>
        <dbReference type="ARBA" id="ARBA00022692"/>
    </source>
</evidence>
<reference evidence="7 8" key="1">
    <citation type="journal article" date="2016" name="Nat. Commun.">
        <title>Thousands of microbial genomes shed light on interconnected biogeochemical processes in an aquifer system.</title>
        <authorList>
            <person name="Anantharaman K."/>
            <person name="Brown C.T."/>
            <person name="Hug L.A."/>
            <person name="Sharon I."/>
            <person name="Castelle C.J."/>
            <person name="Probst A.J."/>
            <person name="Thomas B.C."/>
            <person name="Singh A."/>
            <person name="Wilkins M.J."/>
            <person name="Karaoz U."/>
            <person name="Brodie E.L."/>
            <person name="Williams K.H."/>
            <person name="Hubbard S.S."/>
            <person name="Banfield J.F."/>
        </authorList>
    </citation>
    <scope>NUCLEOTIDE SEQUENCE [LARGE SCALE GENOMIC DNA]</scope>
</reference>
<dbReference type="GO" id="GO:0005886">
    <property type="term" value="C:plasma membrane"/>
    <property type="evidence" value="ECO:0007669"/>
    <property type="project" value="UniProtKB-SubCell"/>
</dbReference>
<feature type="transmembrane region" description="Helical" evidence="6">
    <location>
        <begin position="21"/>
        <end position="39"/>
    </location>
</feature>